<dbReference type="GO" id="GO:0003676">
    <property type="term" value="F:nucleic acid binding"/>
    <property type="evidence" value="ECO:0007669"/>
    <property type="project" value="InterPro"/>
</dbReference>
<evidence type="ECO:0000259" key="1">
    <source>
        <dbReference type="Pfam" id="PF13358"/>
    </source>
</evidence>
<dbReference type="InterPro" id="IPR012337">
    <property type="entry name" value="RNaseH-like_sf"/>
</dbReference>
<dbReference type="Pfam" id="PF13358">
    <property type="entry name" value="DDE_3"/>
    <property type="match status" value="1"/>
</dbReference>
<organism evidence="2 3">
    <name type="scientific">Acinetobacter lanii</name>
    <dbReference type="NCBI Taxonomy" id="2715163"/>
    <lineage>
        <taxon>Bacteria</taxon>
        <taxon>Pseudomonadati</taxon>
        <taxon>Pseudomonadota</taxon>
        <taxon>Gammaproteobacteria</taxon>
        <taxon>Moraxellales</taxon>
        <taxon>Moraxellaceae</taxon>
        <taxon>Acinetobacter</taxon>
    </lineage>
</organism>
<accession>A0A6G8S0W9</accession>
<dbReference type="EMBL" id="CP049916">
    <property type="protein sequence ID" value="QIO07765.1"/>
    <property type="molecule type" value="Genomic_DNA"/>
</dbReference>
<evidence type="ECO:0000313" key="3">
    <source>
        <dbReference type="Proteomes" id="UP000501939"/>
    </source>
</evidence>
<name>A0A6G8S0W9_9GAMM</name>
<dbReference type="Gene3D" id="3.30.420.10">
    <property type="entry name" value="Ribonuclease H-like superfamily/Ribonuclease H"/>
    <property type="match status" value="1"/>
</dbReference>
<dbReference type="KEGG" id="alj:G8D99_01100"/>
<reference evidence="2 3" key="1">
    <citation type="submission" date="2020-03" db="EMBL/GenBank/DDBJ databases">
        <authorList>
            <person name="Zhu W."/>
        </authorList>
    </citation>
    <scope>NUCLEOTIDE SEQUENCE [LARGE SCALE GENOMIC DNA]</scope>
    <source>
        <strain evidence="2 3">185</strain>
    </source>
</reference>
<dbReference type="RefSeq" id="WP_166321837.1">
    <property type="nucleotide sequence ID" value="NZ_CP049916.1"/>
</dbReference>
<dbReference type="SUPFAM" id="SSF53098">
    <property type="entry name" value="Ribonuclease H-like"/>
    <property type="match status" value="1"/>
</dbReference>
<dbReference type="PANTHER" id="PTHR46564">
    <property type="entry name" value="TRANSPOSASE"/>
    <property type="match status" value="1"/>
</dbReference>
<dbReference type="AlphaFoldDB" id="A0A6G8S0W9"/>
<dbReference type="Proteomes" id="UP000501939">
    <property type="component" value="Chromosome"/>
</dbReference>
<dbReference type="PANTHER" id="PTHR46564:SF1">
    <property type="entry name" value="TRANSPOSASE"/>
    <property type="match status" value="1"/>
</dbReference>
<gene>
    <name evidence="2" type="ORF">G8D99_01100</name>
</gene>
<evidence type="ECO:0000313" key="2">
    <source>
        <dbReference type="EMBL" id="QIO07765.1"/>
    </source>
</evidence>
<dbReference type="InterPro" id="IPR036397">
    <property type="entry name" value="RNaseH_sf"/>
</dbReference>
<proteinExistence type="predicted"/>
<dbReference type="InterPro" id="IPR038717">
    <property type="entry name" value="Tc1-like_DDE_dom"/>
</dbReference>
<keyword evidence="3" id="KW-1185">Reference proteome</keyword>
<protein>
    <submittedName>
        <fullName evidence="2">IS630 family transposase</fullName>
    </submittedName>
</protein>
<dbReference type="InterPro" id="IPR047655">
    <property type="entry name" value="Transpos_IS630-like"/>
</dbReference>
<sequence length="178" mass="20571">MLYLNGLPQWKQQYGEDHILYIDESGINTNETAEYGWSPKGQRCHAFKSGGHGTRLSMISAVRSNAPFKFTQPLVFHGSCDRNIFVCWLEYLLQDLKQKDDQTKSYLLILDNASIHKGRVIDDLAARYQIRIVYLPAYSPDLNPIERAWSVLKSKVRHMVAQNNKTFQEALDIVFKMM</sequence>
<feature type="domain" description="Tc1-like transposase DDE" evidence="1">
    <location>
        <begin position="19"/>
        <end position="164"/>
    </location>
</feature>
<dbReference type="NCBIfam" id="NF033545">
    <property type="entry name" value="transpos_IS630"/>
    <property type="match status" value="1"/>
</dbReference>